<evidence type="ECO:0000256" key="1">
    <source>
        <dbReference type="ARBA" id="ARBA00001947"/>
    </source>
</evidence>
<dbReference type="SMART" id="SM00829">
    <property type="entry name" value="PKS_ER"/>
    <property type="match status" value="1"/>
</dbReference>
<comment type="caution">
    <text evidence="7">The sequence shown here is derived from an EMBL/GenBank/DDBJ whole genome shotgun (WGS) entry which is preliminary data.</text>
</comment>
<dbReference type="PROSITE" id="PS00059">
    <property type="entry name" value="ADH_ZINC"/>
    <property type="match status" value="1"/>
</dbReference>
<dbReference type="InterPro" id="IPR029752">
    <property type="entry name" value="D-isomer_DH_CS1"/>
</dbReference>
<dbReference type="Pfam" id="PF08240">
    <property type="entry name" value="ADH_N"/>
    <property type="match status" value="1"/>
</dbReference>
<dbReference type="SUPFAM" id="SSF50129">
    <property type="entry name" value="GroES-like"/>
    <property type="match status" value="1"/>
</dbReference>
<dbReference type="InterPro" id="IPR002328">
    <property type="entry name" value="ADH_Zn_CS"/>
</dbReference>
<evidence type="ECO:0000256" key="4">
    <source>
        <dbReference type="ARBA" id="ARBA00023002"/>
    </source>
</evidence>
<dbReference type="PANTHER" id="PTHR42683">
    <property type="entry name" value="ALDEHYDE REDUCTASE"/>
    <property type="match status" value="1"/>
</dbReference>
<gene>
    <name evidence="7" type="ORF">GGI15_004639</name>
</gene>
<dbReference type="InterPro" id="IPR036291">
    <property type="entry name" value="NAD(P)-bd_dom_sf"/>
</dbReference>
<feature type="non-terminal residue" evidence="7">
    <location>
        <position position="1"/>
    </location>
</feature>
<comment type="similarity">
    <text evidence="5">Belongs to the zinc-containing alcohol dehydrogenase family.</text>
</comment>
<protein>
    <recommendedName>
        <fullName evidence="6">Enoyl reductase (ER) domain-containing protein</fullName>
    </recommendedName>
</protein>
<dbReference type="EMBL" id="JANBUM010000444">
    <property type="protein sequence ID" value="KAJ2777053.1"/>
    <property type="molecule type" value="Genomic_DNA"/>
</dbReference>
<dbReference type="FunFam" id="3.40.50.720:FF:000022">
    <property type="entry name" value="Cinnamyl alcohol dehydrogenase"/>
    <property type="match status" value="1"/>
</dbReference>
<dbReference type="Gene3D" id="3.90.180.10">
    <property type="entry name" value="Medium-chain alcohol dehydrogenases, catalytic domain"/>
    <property type="match status" value="1"/>
</dbReference>
<dbReference type="InterPro" id="IPR013154">
    <property type="entry name" value="ADH-like_N"/>
</dbReference>
<keyword evidence="2 5" id="KW-0479">Metal-binding</keyword>
<evidence type="ECO:0000313" key="7">
    <source>
        <dbReference type="EMBL" id="KAJ2777053.1"/>
    </source>
</evidence>
<feature type="domain" description="Enoyl reductase (ER)" evidence="6">
    <location>
        <begin position="10"/>
        <end position="311"/>
    </location>
</feature>
<dbReference type="GO" id="GO:0016616">
    <property type="term" value="F:oxidoreductase activity, acting on the CH-OH group of donors, NAD or NADP as acceptor"/>
    <property type="evidence" value="ECO:0007669"/>
    <property type="project" value="InterPro"/>
</dbReference>
<sequence>IKIECCGICGSDLHTLKQEWSGTKYPVIVGHEIVGKVITKGEKVTHLEEGDLVGVGAQVYACLESSCRVCSRNLDPHCPKKVFTYNTMYADGHQAHGGYAEAVRVDSNYAFKIPAGLDPAYAAPLMCAGATVFAPMLQKGVKKGDRVGVIGIGGLGHLAIQYAAALGAEVVAFSHSPNKREQCFELGATEFVDTSDENQVNAIRGTLQYLFVTSNSHASQYGDLISWMDLEGQVVLLALPQGELNLPPGLFVRTKVAITGSLIAGIDDLKQTLEFSAKHNILPTIEKFSMEDVNSALEHVNNGKARYRVVLTNDN</sequence>
<evidence type="ECO:0000313" key="8">
    <source>
        <dbReference type="Proteomes" id="UP001140172"/>
    </source>
</evidence>
<dbReference type="InterPro" id="IPR020843">
    <property type="entry name" value="ER"/>
</dbReference>
<dbReference type="InterPro" id="IPR011032">
    <property type="entry name" value="GroES-like_sf"/>
</dbReference>
<dbReference type="InterPro" id="IPR013149">
    <property type="entry name" value="ADH-like_C"/>
</dbReference>
<evidence type="ECO:0000256" key="3">
    <source>
        <dbReference type="ARBA" id="ARBA00022833"/>
    </source>
</evidence>
<keyword evidence="8" id="KW-1185">Reference proteome</keyword>
<dbReference type="Pfam" id="PF00107">
    <property type="entry name" value="ADH_zinc_N"/>
    <property type="match status" value="1"/>
</dbReference>
<accession>A0A9W8H3F9</accession>
<dbReference type="SUPFAM" id="SSF51735">
    <property type="entry name" value="NAD(P)-binding Rossmann-fold domains"/>
    <property type="match status" value="1"/>
</dbReference>
<reference evidence="7" key="1">
    <citation type="submission" date="2022-07" db="EMBL/GenBank/DDBJ databases">
        <title>Phylogenomic reconstructions and comparative analyses of Kickxellomycotina fungi.</title>
        <authorList>
            <person name="Reynolds N.K."/>
            <person name="Stajich J.E."/>
            <person name="Barry K."/>
            <person name="Grigoriev I.V."/>
            <person name="Crous P."/>
            <person name="Smith M.E."/>
        </authorList>
    </citation>
    <scope>NUCLEOTIDE SEQUENCE</scope>
    <source>
        <strain evidence="7">BCRC 34489</strain>
    </source>
</reference>
<dbReference type="InterPro" id="IPR047109">
    <property type="entry name" value="CAD-like"/>
</dbReference>
<keyword evidence="4" id="KW-0560">Oxidoreductase</keyword>
<evidence type="ECO:0000259" key="6">
    <source>
        <dbReference type="SMART" id="SM00829"/>
    </source>
</evidence>
<dbReference type="GO" id="GO:0008270">
    <property type="term" value="F:zinc ion binding"/>
    <property type="evidence" value="ECO:0007669"/>
    <property type="project" value="InterPro"/>
</dbReference>
<organism evidence="7 8">
    <name type="scientific">Coemansia interrupta</name>
    <dbReference type="NCBI Taxonomy" id="1126814"/>
    <lineage>
        <taxon>Eukaryota</taxon>
        <taxon>Fungi</taxon>
        <taxon>Fungi incertae sedis</taxon>
        <taxon>Zoopagomycota</taxon>
        <taxon>Kickxellomycotina</taxon>
        <taxon>Kickxellomycetes</taxon>
        <taxon>Kickxellales</taxon>
        <taxon>Kickxellaceae</taxon>
        <taxon>Coemansia</taxon>
    </lineage>
</organism>
<name>A0A9W8H3F9_9FUNG</name>
<dbReference type="Proteomes" id="UP001140172">
    <property type="component" value="Unassembled WGS sequence"/>
</dbReference>
<dbReference type="AlphaFoldDB" id="A0A9W8H3F9"/>
<evidence type="ECO:0000256" key="5">
    <source>
        <dbReference type="RuleBase" id="RU361277"/>
    </source>
</evidence>
<evidence type="ECO:0000256" key="2">
    <source>
        <dbReference type="ARBA" id="ARBA00022723"/>
    </source>
</evidence>
<dbReference type="CDD" id="cd05283">
    <property type="entry name" value="CAD1"/>
    <property type="match status" value="1"/>
</dbReference>
<comment type="cofactor">
    <cofactor evidence="1 5">
        <name>Zn(2+)</name>
        <dbReference type="ChEBI" id="CHEBI:29105"/>
    </cofactor>
</comment>
<dbReference type="PROSITE" id="PS00065">
    <property type="entry name" value="D_2_HYDROXYACID_DH_1"/>
    <property type="match status" value="1"/>
</dbReference>
<keyword evidence="3 5" id="KW-0862">Zinc</keyword>
<dbReference type="Gene3D" id="3.40.50.720">
    <property type="entry name" value="NAD(P)-binding Rossmann-like Domain"/>
    <property type="match status" value="1"/>
</dbReference>
<proteinExistence type="inferred from homology"/>
<dbReference type="OrthoDB" id="1879366at2759"/>